<keyword evidence="2" id="KW-1185">Reference proteome</keyword>
<proteinExistence type="predicted"/>
<protein>
    <submittedName>
        <fullName evidence="1">(Mediterranean fruit fly) hypothetical protein</fullName>
    </submittedName>
</protein>
<sequence>MVGSVRIPTSTPYPMSRCRGIYTAVLITNGPFRSPIQKCRIPNEWFLEKLDNIKSTKPKRVHRLHHAQSAIATLPVAVGSSIWFPNFIIRNVPDTPVHSHPRSYSSESLRGIKWAGRFTEETRIFLFLHLPNSAHPNR</sequence>
<gene>
    <name evidence="1" type="ORF">CCAP1982_LOCUS3230</name>
</gene>
<evidence type="ECO:0000313" key="1">
    <source>
        <dbReference type="EMBL" id="CAD6994485.1"/>
    </source>
</evidence>
<dbReference type="Proteomes" id="UP000606786">
    <property type="component" value="Unassembled WGS sequence"/>
</dbReference>
<dbReference type="EMBL" id="CAJHJT010000001">
    <property type="protein sequence ID" value="CAD6994485.1"/>
    <property type="molecule type" value="Genomic_DNA"/>
</dbReference>
<accession>A0A811UAR9</accession>
<dbReference type="AlphaFoldDB" id="A0A811UAR9"/>
<evidence type="ECO:0000313" key="2">
    <source>
        <dbReference type="Proteomes" id="UP000606786"/>
    </source>
</evidence>
<reference evidence="1" key="1">
    <citation type="submission" date="2020-11" db="EMBL/GenBank/DDBJ databases">
        <authorList>
            <person name="Whitehead M."/>
        </authorList>
    </citation>
    <scope>NUCLEOTIDE SEQUENCE</scope>
    <source>
        <strain evidence="1">EGII</strain>
    </source>
</reference>
<organism evidence="1 2">
    <name type="scientific">Ceratitis capitata</name>
    <name type="common">Mediterranean fruit fly</name>
    <name type="synonym">Tephritis capitata</name>
    <dbReference type="NCBI Taxonomy" id="7213"/>
    <lineage>
        <taxon>Eukaryota</taxon>
        <taxon>Metazoa</taxon>
        <taxon>Ecdysozoa</taxon>
        <taxon>Arthropoda</taxon>
        <taxon>Hexapoda</taxon>
        <taxon>Insecta</taxon>
        <taxon>Pterygota</taxon>
        <taxon>Neoptera</taxon>
        <taxon>Endopterygota</taxon>
        <taxon>Diptera</taxon>
        <taxon>Brachycera</taxon>
        <taxon>Muscomorpha</taxon>
        <taxon>Tephritoidea</taxon>
        <taxon>Tephritidae</taxon>
        <taxon>Ceratitis</taxon>
        <taxon>Ceratitis</taxon>
    </lineage>
</organism>
<comment type="caution">
    <text evidence="1">The sequence shown here is derived from an EMBL/GenBank/DDBJ whole genome shotgun (WGS) entry which is preliminary data.</text>
</comment>
<name>A0A811UAR9_CERCA</name>